<evidence type="ECO:0000313" key="2">
    <source>
        <dbReference type="Proteomes" id="UP001226091"/>
    </source>
</evidence>
<gene>
    <name evidence="1" type="ORF">QLQ22_12450</name>
</gene>
<accession>A0ACD4RIS4</accession>
<proteinExistence type="predicted"/>
<sequence length="106" mass="12163">MCAASFYYPSEEAEGHFEEYLIETYEKLANYNFEVNDKRYKTIGNANLFIIMSVITTLLTLGCYVPSMFKKDAGIQEVKLIGDTDTNNIKIEEKSKAKVQEEENVE</sequence>
<dbReference type="EMBL" id="CP126116">
    <property type="protein sequence ID" value="WHZ60085.1"/>
    <property type="molecule type" value="Genomic_DNA"/>
</dbReference>
<dbReference type="Proteomes" id="UP001226091">
    <property type="component" value="Chromosome"/>
</dbReference>
<keyword evidence="2" id="KW-1185">Reference proteome</keyword>
<protein>
    <submittedName>
        <fullName evidence="1">Uncharacterized protein</fullName>
    </submittedName>
</protein>
<name>A0ACD4RIS4_9BACI</name>
<evidence type="ECO:0000313" key="1">
    <source>
        <dbReference type="EMBL" id="WHZ60085.1"/>
    </source>
</evidence>
<reference evidence="2" key="1">
    <citation type="journal article" date="2025" name="Aquaculture">
        <title>Assessment of the bioflocculant production and safety properties of Metabacillus hrfriensis sp. nov. based on phenotypic and whole-genome sequencing analysis.</title>
        <authorList>
            <person name="Zhang R."/>
            <person name="Zhao Z."/>
            <person name="Luo L."/>
            <person name="Wang S."/>
            <person name="Guo K."/>
            <person name="Xu W."/>
        </authorList>
    </citation>
    <scope>NUCLEOTIDE SEQUENCE [LARGE SCALE GENOMIC DNA]</scope>
    <source>
        <strain evidence="2">CT-WN-B3</strain>
    </source>
</reference>
<organism evidence="1 2">
    <name type="scientific">Metabacillus hrfriensis</name>
    <dbReference type="NCBI Taxonomy" id="3048891"/>
    <lineage>
        <taxon>Bacteria</taxon>
        <taxon>Bacillati</taxon>
        <taxon>Bacillota</taxon>
        <taxon>Bacilli</taxon>
        <taxon>Bacillales</taxon>
        <taxon>Bacillaceae</taxon>
        <taxon>Metabacillus</taxon>
    </lineage>
</organism>